<dbReference type="OrthoDB" id="5401882at2759"/>
<reference evidence="2 3" key="1">
    <citation type="submission" date="2017-04" db="EMBL/GenBank/DDBJ databases">
        <title>Draft genome sequence of Tuber borchii Vittad., a whitish edible truffle.</title>
        <authorList>
            <consortium name="DOE Joint Genome Institute"/>
            <person name="Murat C."/>
            <person name="Kuo A."/>
            <person name="Barry K.W."/>
            <person name="Clum A."/>
            <person name="Dockter R.B."/>
            <person name="Fauchery L."/>
            <person name="Iotti M."/>
            <person name="Kohler A."/>
            <person name="Labutti K."/>
            <person name="Lindquist E.A."/>
            <person name="Lipzen A."/>
            <person name="Ohm R.A."/>
            <person name="Wang M."/>
            <person name="Grigoriev I.V."/>
            <person name="Zambonelli A."/>
            <person name="Martin F.M."/>
        </authorList>
    </citation>
    <scope>NUCLEOTIDE SEQUENCE [LARGE SCALE GENOMIC DNA]</scope>
    <source>
        <strain evidence="2 3">Tbo3840</strain>
    </source>
</reference>
<feature type="region of interest" description="Disordered" evidence="1">
    <location>
        <begin position="115"/>
        <end position="137"/>
    </location>
</feature>
<evidence type="ECO:0000313" key="3">
    <source>
        <dbReference type="Proteomes" id="UP000244722"/>
    </source>
</evidence>
<gene>
    <name evidence="2" type="ORF">B9Z19DRAFT_1118451</name>
</gene>
<comment type="caution">
    <text evidence="2">The sequence shown here is derived from an EMBL/GenBank/DDBJ whole genome shotgun (WGS) entry which is preliminary data.</text>
</comment>
<accession>A0A2T7A887</accession>
<evidence type="ECO:0000313" key="2">
    <source>
        <dbReference type="EMBL" id="PUU83925.1"/>
    </source>
</evidence>
<dbReference type="AlphaFoldDB" id="A0A2T7A887"/>
<organism evidence="2 3">
    <name type="scientific">Tuber borchii</name>
    <name type="common">White truffle</name>
    <dbReference type="NCBI Taxonomy" id="42251"/>
    <lineage>
        <taxon>Eukaryota</taxon>
        <taxon>Fungi</taxon>
        <taxon>Dikarya</taxon>
        <taxon>Ascomycota</taxon>
        <taxon>Pezizomycotina</taxon>
        <taxon>Pezizomycetes</taxon>
        <taxon>Pezizales</taxon>
        <taxon>Tuberaceae</taxon>
        <taxon>Tuber</taxon>
    </lineage>
</organism>
<protein>
    <submittedName>
        <fullName evidence="2">Uncharacterized protein</fullName>
    </submittedName>
</protein>
<sequence length="202" mass="22557">MPASITAITAPIDPKESSSSFVYKRYLHKLPHSVFFIVKNHSESAACMACDETPCMALNQCTKCDLQLCSACAFILVHGNCRGNLKRLIAQVARWKLGYSVEFLEREAEEERASRMKELERGSGADGNDDGYHQEEEREELRAVERYMCAINDGRLWKDNASESSTDDESLDLSQETGEDSFETALQEWSALRGGGSEEDGV</sequence>
<name>A0A2T7A887_TUBBO</name>
<dbReference type="Proteomes" id="UP000244722">
    <property type="component" value="Unassembled WGS sequence"/>
</dbReference>
<feature type="region of interest" description="Disordered" evidence="1">
    <location>
        <begin position="158"/>
        <end position="202"/>
    </location>
</feature>
<feature type="compositionally biased region" description="Acidic residues" evidence="1">
    <location>
        <begin position="165"/>
        <end position="182"/>
    </location>
</feature>
<keyword evidence="3" id="KW-1185">Reference proteome</keyword>
<proteinExistence type="predicted"/>
<dbReference type="EMBL" id="NESQ01000005">
    <property type="protein sequence ID" value="PUU83925.1"/>
    <property type="molecule type" value="Genomic_DNA"/>
</dbReference>
<evidence type="ECO:0000256" key="1">
    <source>
        <dbReference type="SAM" id="MobiDB-lite"/>
    </source>
</evidence>